<comment type="caution">
    <text evidence="1">The sequence shown here is derived from an EMBL/GenBank/DDBJ whole genome shotgun (WGS) entry which is preliminary data.</text>
</comment>
<protein>
    <submittedName>
        <fullName evidence="1">Uncharacterized protein</fullName>
    </submittedName>
</protein>
<gene>
    <name evidence="1" type="ORF">JK635_21740</name>
</gene>
<evidence type="ECO:0000313" key="2">
    <source>
        <dbReference type="Proteomes" id="UP000623967"/>
    </source>
</evidence>
<dbReference type="RefSeq" id="WP_202656026.1">
    <property type="nucleotide sequence ID" value="NZ_JAESWB010000365.1"/>
</dbReference>
<proteinExistence type="predicted"/>
<name>A0ABS1TTZ2_9BACI</name>
<reference evidence="1 2" key="1">
    <citation type="submission" date="2021-01" db="EMBL/GenBank/DDBJ databases">
        <title>Genome public.</title>
        <authorList>
            <person name="Liu C."/>
            <person name="Sun Q."/>
        </authorList>
    </citation>
    <scope>NUCLEOTIDE SEQUENCE [LARGE SCALE GENOMIC DNA]</scope>
    <source>
        <strain evidence="1 2">YIM B02564</strain>
    </source>
</reference>
<organism evidence="1 2">
    <name type="scientific">Neobacillus paridis</name>
    <dbReference type="NCBI Taxonomy" id="2803862"/>
    <lineage>
        <taxon>Bacteria</taxon>
        <taxon>Bacillati</taxon>
        <taxon>Bacillota</taxon>
        <taxon>Bacilli</taxon>
        <taxon>Bacillales</taxon>
        <taxon>Bacillaceae</taxon>
        <taxon>Neobacillus</taxon>
    </lineage>
</organism>
<dbReference type="EMBL" id="JAESWB010000365">
    <property type="protein sequence ID" value="MBL4954785.1"/>
    <property type="molecule type" value="Genomic_DNA"/>
</dbReference>
<accession>A0ABS1TTZ2</accession>
<dbReference type="Proteomes" id="UP000623967">
    <property type="component" value="Unassembled WGS sequence"/>
</dbReference>
<sequence>MDLETVINQILEELINGDETKATNENSQMDNLSKNVIEVMFNHESLKE</sequence>
<evidence type="ECO:0000313" key="1">
    <source>
        <dbReference type="EMBL" id="MBL4954785.1"/>
    </source>
</evidence>
<keyword evidence="2" id="KW-1185">Reference proteome</keyword>